<dbReference type="Gene3D" id="1.10.580.10">
    <property type="entry name" value="Citrate Synthase, domain 1"/>
    <property type="match status" value="2"/>
</dbReference>
<protein>
    <submittedName>
        <fullName evidence="3">Citrate synthase</fullName>
    </submittedName>
</protein>
<dbReference type="Pfam" id="PF00285">
    <property type="entry name" value="Citrate_synt"/>
    <property type="match status" value="1"/>
</dbReference>
<dbReference type="STRING" id="443610.VE25_07715"/>
<comment type="similarity">
    <text evidence="1">Belongs to the citrate synthase family.</text>
</comment>
<dbReference type="PANTHER" id="PTHR11739">
    <property type="entry name" value="CITRATE SYNTHASE"/>
    <property type="match status" value="1"/>
</dbReference>
<dbReference type="GO" id="GO:0005975">
    <property type="term" value="P:carbohydrate metabolic process"/>
    <property type="evidence" value="ECO:0007669"/>
    <property type="project" value="TreeGrafter"/>
</dbReference>
<evidence type="ECO:0000256" key="1">
    <source>
        <dbReference type="ARBA" id="ARBA00010566"/>
    </source>
</evidence>
<sequence>MPWLTAPQALALLGTKPQTLYANVSRGRIRAKPDPADTRRSLYSAEDVRRLAARPGGRRGSETIAAEAIRWGDPVLASSISTIADGRLFYRGRDAAHLSATATLEETAALLWDVPSPPRISSAEPGIPALSSALSVLATHAASDAPTADRPFAALQEDAGTVLDLVAGALAPGAAHPLHLRLAAAWDRPEATDALRRAMVLLADHELNASTFACRVAVSTGAPLSAAVLSGLATLTGPRHGGAWRAARAAVAQTAGDEQAIRDYLSEGRAIPSFGHALYPDGDIRAEALLESFEIPSPYAALRRISEEVFGDRVNIDFALAALASAHRLPDDAPLVLFALARCVGWLAHAIEQATSGGLIRPRARYIGPPPVRA</sequence>
<dbReference type="OrthoDB" id="9800864at2"/>
<proteinExistence type="inferred from homology"/>
<dbReference type="PANTHER" id="PTHR11739:SF4">
    <property type="entry name" value="CITRATE SYNTHASE, PEROXISOMAL"/>
    <property type="match status" value="1"/>
</dbReference>
<gene>
    <name evidence="3" type="ORF">VE25_07715</name>
</gene>
<dbReference type="GO" id="GO:0005829">
    <property type="term" value="C:cytosol"/>
    <property type="evidence" value="ECO:0007669"/>
    <property type="project" value="TreeGrafter"/>
</dbReference>
<dbReference type="InterPro" id="IPR036969">
    <property type="entry name" value="Citrate_synthase_sf"/>
</dbReference>
<accession>A0A0F5FU77</accession>
<dbReference type="EMBL" id="JZEX01000081">
    <property type="protein sequence ID" value="KKB12426.1"/>
    <property type="molecule type" value="Genomic_DNA"/>
</dbReference>
<dbReference type="AlphaFoldDB" id="A0A0F5FU77"/>
<dbReference type="SUPFAM" id="SSF48256">
    <property type="entry name" value="Citrate synthase"/>
    <property type="match status" value="1"/>
</dbReference>
<evidence type="ECO:0000313" key="3">
    <source>
        <dbReference type="EMBL" id="KKB12426.1"/>
    </source>
</evidence>
<dbReference type="CDD" id="cd06102">
    <property type="entry name" value="citrate_synt_like_2"/>
    <property type="match status" value="1"/>
</dbReference>
<keyword evidence="2" id="KW-0808">Transferase</keyword>
<dbReference type="RefSeq" id="WP_046108016.1">
    <property type="nucleotide sequence ID" value="NZ_JZEX01000081.1"/>
</dbReference>
<name>A0A0F5FU77_9HYPH</name>
<dbReference type="GO" id="GO:0006099">
    <property type="term" value="P:tricarboxylic acid cycle"/>
    <property type="evidence" value="ECO:0007669"/>
    <property type="project" value="TreeGrafter"/>
</dbReference>
<comment type="caution">
    <text evidence="3">The sequence shown here is derived from an EMBL/GenBank/DDBJ whole genome shotgun (WGS) entry which is preliminary data.</text>
</comment>
<organism evidence="3 4">
    <name type="scientific">Devosia geojensis</name>
    <dbReference type="NCBI Taxonomy" id="443610"/>
    <lineage>
        <taxon>Bacteria</taxon>
        <taxon>Pseudomonadati</taxon>
        <taxon>Pseudomonadota</taxon>
        <taxon>Alphaproteobacteria</taxon>
        <taxon>Hyphomicrobiales</taxon>
        <taxon>Devosiaceae</taxon>
        <taxon>Devosia</taxon>
    </lineage>
</organism>
<dbReference type="Proteomes" id="UP000033632">
    <property type="component" value="Unassembled WGS sequence"/>
</dbReference>
<dbReference type="PRINTS" id="PR00143">
    <property type="entry name" value="CITRTSNTHASE"/>
</dbReference>
<dbReference type="PATRIC" id="fig|443610.3.peg.4112"/>
<reference evidence="3 4" key="1">
    <citation type="submission" date="2015-03" db="EMBL/GenBank/DDBJ databases">
        <authorList>
            <person name="Hassan Y.I."/>
            <person name="Lepp D."/>
            <person name="Li X.-Z."/>
            <person name="Zhou T."/>
        </authorList>
    </citation>
    <scope>NUCLEOTIDE SEQUENCE [LARGE SCALE GENOMIC DNA]</scope>
    <source>
        <strain evidence="3 4">BD-c194</strain>
    </source>
</reference>
<evidence type="ECO:0000256" key="2">
    <source>
        <dbReference type="ARBA" id="ARBA00022679"/>
    </source>
</evidence>
<evidence type="ECO:0000313" key="4">
    <source>
        <dbReference type="Proteomes" id="UP000033632"/>
    </source>
</evidence>
<dbReference type="GO" id="GO:0046912">
    <property type="term" value="F:acyltransferase activity, acyl groups converted into alkyl on transfer"/>
    <property type="evidence" value="ECO:0007669"/>
    <property type="project" value="InterPro"/>
</dbReference>
<dbReference type="InterPro" id="IPR016142">
    <property type="entry name" value="Citrate_synth-like_lrg_a-sub"/>
</dbReference>
<dbReference type="InterPro" id="IPR002020">
    <property type="entry name" value="Citrate_synthase"/>
</dbReference>
<keyword evidence="4" id="KW-1185">Reference proteome</keyword>